<feature type="region of interest" description="Disordered" evidence="1">
    <location>
        <begin position="1"/>
        <end position="21"/>
    </location>
</feature>
<dbReference type="eggNOG" id="ENOG502SI4W">
    <property type="taxonomic scope" value="Eukaryota"/>
</dbReference>
<dbReference type="RefSeq" id="XP_010699993.1">
    <property type="nucleotide sequence ID" value="XM_010701691.1"/>
</dbReference>
<dbReference type="OrthoDB" id="263483at2759"/>
<evidence type="ECO:0000313" key="2">
    <source>
        <dbReference type="EMBL" id="AIN99286.1"/>
    </source>
</evidence>
<keyword evidence="3" id="KW-1185">Reference proteome</keyword>
<gene>
    <name evidence="2" type="ORF">LPMP_261740</name>
</gene>
<reference evidence="2 3" key="1">
    <citation type="journal article" date="2015" name="Sci. Rep.">
        <title>The genome of Leishmania panamensis: insights into genomics of the L. (Viannia) subgenus.</title>
        <authorList>
            <person name="Llanes A."/>
            <person name="Restrepo C.M."/>
            <person name="Vecchio G.D."/>
            <person name="Anguizola F.J."/>
            <person name="Lleonart R."/>
        </authorList>
    </citation>
    <scope>NUCLEOTIDE SEQUENCE [LARGE SCALE GENOMIC DNA]</scope>
    <source>
        <strain evidence="2 3">MHOM/PA/94/PSC-1</strain>
    </source>
</reference>
<evidence type="ECO:0000256" key="1">
    <source>
        <dbReference type="SAM" id="MobiDB-lite"/>
    </source>
</evidence>
<sequence length="211" mass="23628">MKSTPTSASLPVAQSRSSDTRDVLQEALTNFVTDSMYDRPQIILEYMTSWARKQLLQQEGRGAAVAVTRKVSRLSITPTTGDAVTQAVAFCETSNEADPVEEAEAANRLRKLAEHRQKQYGDIAQGCLDQYLISLEDSDGDVFYISQLRRKMDESRLQARSARTDTAVVAAQLKAIEEGEGSMTDKVLEQAALLYEYEQRWAHEKPKRNHA</sequence>
<organism evidence="2 3">
    <name type="scientific">Leishmania panamensis</name>
    <dbReference type="NCBI Taxonomy" id="5679"/>
    <lineage>
        <taxon>Eukaryota</taxon>
        <taxon>Discoba</taxon>
        <taxon>Euglenozoa</taxon>
        <taxon>Kinetoplastea</taxon>
        <taxon>Metakinetoplastina</taxon>
        <taxon>Trypanosomatida</taxon>
        <taxon>Trypanosomatidae</taxon>
        <taxon>Leishmaniinae</taxon>
        <taxon>Leishmania</taxon>
        <taxon>Leishmania guyanensis species complex</taxon>
    </lineage>
</organism>
<proteinExistence type="predicted"/>
<dbReference type="EMBL" id="CP009395">
    <property type="protein sequence ID" value="AIN99286.1"/>
    <property type="molecule type" value="Genomic_DNA"/>
</dbReference>
<dbReference type="AlphaFoldDB" id="A0A088SC69"/>
<dbReference type="VEuPathDB" id="TriTrypDB:LPMP_261740"/>
<protein>
    <submittedName>
        <fullName evidence="2">Uncharacterized protein</fullName>
    </submittedName>
</protein>
<dbReference type="VEuPathDB" id="TriTrypDB:LPAL13_230028100"/>
<dbReference type="KEGG" id="lpan:LPMP_261740"/>
<feature type="compositionally biased region" description="Polar residues" evidence="1">
    <location>
        <begin position="1"/>
        <end position="17"/>
    </location>
</feature>
<dbReference type="GeneID" id="22576077"/>
<evidence type="ECO:0000313" key="3">
    <source>
        <dbReference type="Proteomes" id="UP000063063"/>
    </source>
</evidence>
<dbReference type="Proteomes" id="UP000063063">
    <property type="component" value="Chromosome 26"/>
</dbReference>
<accession>A0A088SC69</accession>
<name>A0A088SC69_LEIPA</name>